<evidence type="ECO:0008006" key="3">
    <source>
        <dbReference type="Google" id="ProtNLM"/>
    </source>
</evidence>
<dbReference type="Pfam" id="PF04883">
    <property type="entry name" value="HK97-gp10_like"/>
    <property type="match status" value="1"/>
</dbReference>
<dbReference type="NCBIfam" id="TIGR01725">
    <property type="entry name" value="phge_HK97_gp10"/>
    <property type="match status" value="1"/>
</dbReference>
<dbReference type="InterPro" id="IPR010064">
    <property type="entry name" value="HK97-gp10_tail"/>
</dbReference>
<evidence type="ECO:0000313" key="1">
    <source>
        <dbReference type="EMBL" id="QEZ47182.1"/>
    </source>
</evidence>
<gene>
    <name evidence="1" type="ORF">D2917_23815</name>
</gene>
<proteinExistence type="predicted"/>
<evidence type="ECO:0000313" key="2">
    <source>
        <dbReference type="Proteomes" id="UP000325743"/>
    </source>
</evidence>
<protein>
    <recommendedName>
        <fullName evidence="3">HK97 gp10 family phage protein</fullName>
    </recommendedName>
</protein>
<organism evidence="1 2">
    <name type="scientific">Cupriavidus oxalaticus</name>
    <dbReference type="NCBI Taxonomy" id="96344"/>
    <lineage>
        <taxon>Bacteria</taxon>
        <taxon>Pseudomonadati</taxon>
        <taxon>Pseudomonadota</taxon>
        <taxon>Betaproteobacteria</taxon>
        <taxon>Burkholderiales</taxon>
        <taxon>Burkholderiaceae</taxon>
        <taxon>Cupriavidus</taxon>
    </lineage>
</organism>
<sequence>MAKPRSVTVHNGEALKGALDALDDIASESVLRQAAVAGARVIHAEVKLRAPVYLGIYEGKQGAHPPGFLRSHIIIAYDDQRSVPGRLASYLVTWSKEAYYGRFVEYGTSKMSANPFLRPGFEARKKAAAAAVGKVIQTKAGELTNGR</sequence>
<accession>A0A5P3VP71</accession>
<dbReference type="RefSeq" id="WP_151072173.1">
    <property type="nucleotide sequence ID" value="NZ_CP032519.1"/>
</dbReference>
<dbReference type="AlphaFoldDB" id="A0A5P3VP71"/>
<dbReference type="Proteomes" id="UP000325743">
    <property type="component" value="Chromosome 2"/>
</dbReference>
<dbReference type="EMBL" id="CP032519">
    <property type="protein sequence ID" value="QEZ47182.1"/>
    <property type="molecule type" value="Genomic_DNA"/>
</dbReference>
<name>A0A5P3VP71_9BURK</name>
<reference evidence="1 2" key="1">
    <citation type="submission" date="2018-09" db="EMBL/GenBank/DDBJ databases">
        <title>Complete genome sequence of Cupriavidus oxalaticus T2, a bacterium capable of phenol tolerance and degradation.</title>
        <authorList>
            <person name="Yan J."/>
        </authorList>
    </citation>
    <scope>NUCLEOTIDE SEQUENCE [LARGE SCALE GENOMIC DNA]</scope>
    <source>
        <strain evidence="1 2">T2</strain>
    </source>
</reference>